<gene>
    <name evidence="1" type="ORF">B9P89_27635</name>
</gene>
<accession>A0AA44SHV0</accession>
<protein>
    <submittedName>
        <fullName evidence="1">Uncharacterized protein</fullName>
    </submittedName>
</protein>
<dbReference type="EMBL" id="NEFA01000065">
    <property type="protein sequence ID" value="OYQ93463.1"/>
    <property type="molecule type" value="Genomic_DNA"/>
</dbReference>
<proteinExistence type="predicted"/>
<organism evidence="1 2">
    <name type="scientific">Citrobacter freundii</name>
    <dbReference type="NCBI Taxonomy" id="546"/>
    <lineage>
        <taxon>Bacteria</taxon>
        <taxon>Pseudomonadati</taxon>
        <taxon>Pseudomonadota</taxon>
        <taxon>Gammaproteobacteria</taxon>
        <taxon>Enterobacterales</taxon>
        <taxon>Enterobacteriaceae</taxon>
        <taxon>Citrobacter</taxon>
        <taxon>Citrobacter freundii complex</taxon>
    </lineage>
</organism>
<dbReference type="Proteomes" id="UP000215827">
    <property type="component" value="Unassembled WGS sequence"/>
</dbReference>
<evidence type="ECO:0000313" key="1">
    <source>
        <dbReference type="EMBL" id="OYQ93463.1"/>
    </source>
</evidence>
<dbReference type="AlphaFoldDB" id="A0AA44SHV0"/>
<name>A0AA44SHV0_CITFR</name>
<sequence>MCWLLSFTPVTYSSKLLGIHSIAAFLQFELFRGSRSIMGLANSIPALPGFQVLHEHAVHRAVRTSDQARHPL</sequence>
<reference evidence="1 2" key="1">
    <citation type="submission" date="2017-04" db="EMBL/GenBank/DDBJ databases">
        <title>Emergence of KPC-2-producing Citrobacter isolates from sediments of a Chinese river.</title>
        <authorList>
            <person name="Zheng B."/>
        </authorList>
    </citation>
    <scope>NUCLEOTIDE SEQUENCE [LARGE SCALE GENOMIC DNA]</scope>
    <source>
        <strain evidence="1 2">C191</strain>
    </source>
</reference>
<evidence type="ECO:0000313" key="2">
    <source>
        <dbReference type="Proteomes" id="UP000215827"/>
    </source>
</evidence>
<comment type="caution">
    <text evidence="1">The sequence shown here is derived from an EMBL/GenBank/DDBJ whole genome shotgun (WGS) entry which is preliminary data.</text>
</comment>